<evidence type="ECO:0000313" key="3">
    <source>
        <dbReference type="EMBL" id="RXK53621.1"/>
    </source>
</evidence>
<sequence>MKALLPLLLVSLAANVALGTLLVRQKSTATTTAPATPASAPTPAATTHPTPAAPATAGSAAPTREPLWAGLPVDSFDEAITRLRAAGCPPREIAAVLRAMIQAWTMERRQALGFANENLPYWKGSTFFASPRPNDEMTKVWLEAQRLERTYLLTPELFGTDEAQLRNYRERFGALDLEKLRRLAVLESEFNEKNMQRMLASRSSQAGASAYSPDPQQQEQAQKEREAAIQAILSPEEYAAYEVRNGSVANSLRFRLENFRPTEAEYLALYAIEKRRRDATSGTTALTPQQRKEANDAYQAEIKAALGSERYADYEAVSRAGSDRLPALVHRLNLPLTTISAVNAVRDDTNVRAKTIRDNAALSAEQRAAQLAALAAEAETDLRTLFVTPRGLDAYKDIKGEWLRNLAKP</sequence>
<keyword evidence="2" id="KW-0732">Signal</keyword>
<proteinExistence type="predicted"/>
<dbReference type="OrthoDB" id="195520at2"/>
<comment type="caution">
    <text evidence="3">The sequence shown here is derived from an EMBL/GenBank/DDBJ whole genome shotgun (WGS) entry which is preliminary data.</text>
</comment>
<protein>
    <recommendedName>
        <fullName evidence="5">Lipase modulator</fullName>
    </recommendedName>
</protein>
<dbReference type="EMBL" id="SDHX01000002">
    <property type="protein sequence ID" value="RXK53621.1"/>
    <property type="molecule type" value="Genomic_DNA"/>
</dbReference>
<gene>
    <name evidence="3" type="ORF">ESB00_18195</name>
</gene>
<evidence type="ECO:0000256" key="2">
    <source>
        <dbReference type="SAM" id="SignalP"/>
    </source>
</evidence>
<feature type="signal peptide" evidence="2">
    <location>
        <begin position="1"/>
        <end position="19"/>
    </location>
</feature>
<feature type="chain" id="PRO_5020542666" description="Lipase modulator" evidence="2">
    <location>
        <begin position="20"/>
        <end position="409"/>
    </location>
</feature>
<organism evidence="3 4">
    <name type="scientific">Oleiharenicola lentus</name>
    <dbReference type="NCBI Taxonomy" id="2508720"/>
    <lineage>
        <taxon>Bacteria</taxon>
        <taxon>Pseudomonadati</taxon>
        <taxon>Verrucomicrobiota</taxon>
        <taxon>Opitutia</taxon>
        <taxon>Opitutales</taxon>
        <taxon>Opitutaceae</taxon>
        <taxon>Oleiharenicola</taxon>
    </lineage>
</organism>
<feature type="region of interest" description="Disordered" evidence="1">
    <location>
        <begin position="197"/>
        <end position="226"/>
    </location>
</feature>
<dbReference type="AlphaFoldDB" id="A0A4Q1C5D8"/>
<dbReference type="RefSeq" id="WP_129049483.1">
    <property type="nucleotide sequence ID" value="NZ_SDHX01000002.1"/>
</dbReference>
<evidence type="ECO:0000256" key="1">
    <source>
        <dbReference type="SAM" id="MobiDB-lite"/>
    </source>
</evidence>
<feature type="region of interest" description="Disordered" evidence="1">
    <location>
        <begin position="29"/>
        <end position="63"/>
    </location>
</feature>
<evidence type="ECO:0000313" key="4">
    <source>
        <dbReference type="Proteomes" id="UP000290218"/>
    </source>
</evidence>
<name>A0A4Q1C5D8_9BACT</name>
<accession>A0A4Q1C5D8</accession>
<keyword evidence="4" id="KW-1185">Reference proteome</keyword>
<evidence type="ECO:0008006" key="5">
    <source>
        <dbReference type="Google" id="ProtNLM"/>
    </source>
</evidence>
<dbReference type="Proteomes" id="UP000290218">
    <property type="component" value="Unassembled WGS sequence"/>
</dbReference>
<reference evidence="3 4" key="1">
    <citation type="submission" date="2019-01" db="EMBL/GenBank/DDBJ databases">
        <title>Lacunisphaera sp. strain TWA-58.</title>
        <authorList>
            <person name="Chen W.-M."/>
        </authorList>
    </citation>
    <scope>NUCLEOTIDE SEQUENCE [LARGE SCALE GENOMIC DNA]</scope>
    <source>
        <strain evidence="3 4">TWA-58</strain>
    </source>
</reference>